<proteinExistence type="predicted"/>
<name>A0A1T5G1F2_9SPHI</name>
<dbReference type="OrthoDB" id="708444at2"/>
<evidence type="ECO:0000313" key="3">
    <source>
        <dbReference type="Proteomes" id="UP000190150"/>
    </source>
</evidence>
<sequence length="209" mass="23690">MNVKILISATICLLSLPCFAQIKTGVYFSSDKEYHEIIDDLGNPLSGTPVMIVKSFVPNYGSYIWYLNESKAKGAAYLDDTPKDLHAGIFLEDHGGIIPLVTFNDFAVGLAQPRYLINFCELADADKDGFPEFYLTYFEESDGLDAKPLKVIIYTNKDKKAFSKSKITGWIPFQEEDEYREIKDINFIALPKEIRLKAEKILKNAKKQL</sequence>
<dbReference type="RefSeq" id="WP_079645350.1">
    <property type="nucleotide sequence ID" value="NZ_FUZF01000020.1"/>
</dbReference>
<dbReference type="Proteomes" id="UP000190150">
    <property type="component" value="Unassembled WGS sequence"/>
</dbReference>
<feature type="chain" id="PRO_5012549756" evidence="1">
    <location>
        <begin position="21"/>
        <end position="209"/>
    </location>
</feature>
<feature type="signal peptide" evidence="1">
    <location>
        <begin position="1"/>
        <end position="20"/>
    </location>
</feature>
<evidence type="ECO:0000256" key="1">
    <source>
        <dbReference type="SAM" id="SignalP"/>
    </source>
</evidence>
<protein>
    <submittedName>
        <fullName evidence="2">Uncharacterized protein</fullName>
    </submittedName>
</protein>
<keyword evidence="3" id="KW-1185">Reference proteome</keyword>
<gene>
    <name evidence="2" type="ORF">SAMN05660841_03699</name>
</gene>
<dbReference type="AlphaFoldDB" id="A0A1T5G1F2"/>
<dbReference type="EMBL" id="FUZF01000020">
    <property type="protein sequence ID" value="SKC02293.1"/>
    <property type="molecule type" value="Genomic_DNA"/>
</dbReference>
<organism evidence="2 3">
    <name type="scientific">Sphingobacterium nematocida</name>
    <dbReference type="NCBI Taxonomy" id="1513896"/>
    <lineage>
        <taxon>Bacteria</taxon>
        <taxon>Pseudomonadati</taxon>
        <taxon>Bacteroidota</taxon>
        <taxon>Sphingobacteriia</taxon>
        <taxon>Sphingobacteriales</taxon>
        <taxon>Sphingobacteriaceae</taxon>
        <taxon>Sphingobacterium</taxon>
    </lineage>
</organism>
<keyword evidence="1" id="KW-0732">Signal</keyword>
<evidence type="ECO:0000313" key="2">
    <source>
        <dbReference type="EMBL" id="SKC02293.1"/>
    </source>
</evidence>
<accession>A0A1T5G1F2</accession>
<reference evidence="3" key="1">
    <citation type="submission" date="2017-02" db="EMBL/GenBank/DDBJ databases">
        <authorList>
            <person name="Varghese N."/>
            <person name="Submissions S."/>
        </authorList>
    </citation>
    <scope>NUCLEOTIDE SEQUENCE [LARGE SCALE GENOMIC DNA]</scope>
    <source>
        <strain evidence="3">DSM 24091</strain>
    </source>
</reference>